<protein>
    <submittedName>
        <fullName evidence="2">Uncharacterized protein</fullName>
    </submittedName>
</protein>
<dbReference type="Proteomes" id="UP000440578">
    <property type="component" value="Unassembled WGS sequence"/>
</dbReference>
<feature type="compositionally biased region" description="Basic and acidic residues" evidence="1">
    <location>
        <begin position="378"/>
        <end position="421"/>
    </location>
</feature>
<dbReference type="AlphaFoldDB" id="A0A6A4V887"/>
<evidence type="ECO:0000313" key="2">
    <source>
        <dbReference type="EMBL" id="KAF0287754.1"/>
    </source>
</evidence>
<keyword evidence="3" id="KW-1185">Reference proteome</keyword>
<comment type="caution">
    <text evidence="2">The sequence shown here is derived from an EMBL/GenBank/DDBJ whole genome shotgun (WGS) entry which is preliminary data.</text>
</comment>
<feature type="region of interest" description="Disordered" evidence="1">
    <location>
        <begin position="282"/>
        <end position="466"/>
    </location>
</feature>
<gene>
    <name evidence="2" type="ORF">FJT64_013871</name>
</gene>
<proteinExistence type="predicted"/>
<feature type="compositionally biased region" description="Polar residues" evidence="1">
    <location>
        <begin position="453"/>
        <end position="466"/>
    </location>
</feature>
<feature type="compositionally biased region" description="Basic and acidic residues" evidence="1">
    <location>
        <begin position="433"/>
        <end position="444"/>
    </location>
</feature>
<sequence>MQTPIFRKEEPLWFLETAWCSQTQMGLSESTVWDLQSLMGARQMWTLGDAGIQHQLSRTRALVDSFREQLARRTVTLGRLVPPDTTGRPEIPRELRTKDPAGGDVSPPTPQPAARAVDGGPRATQEAISSLQALVTGAAAADPPAATTCRWSSRVKRRFLAARRPARRVGERLKAPHTANARWQGPAAAGGGPSSSRPSSPPSPGRSSGEEEEEEDGRPTDYLTPGCYDLDGAGRPVCAGDPAAAGGGPGAAAGLFGVPLSPGLAETLDSLRRLAVGVDQRPAAAGLGSGPRSSERARSCSGGPEPADSSPRGPDGAGSSPRSSERIRSCSGGPDGADSSPRGTDEADSDLSGTPRDGDGPAEDWMTSSFDEDWFLSTEREEREEEEARRRAEEEEEEARRRAEEEEEEARRRAEQEEDQRRRRGGGAEAEESQTRREARRLESESESESELNGQTSALRVTPESQ</sequence>
<name>A0A6A4V887_AMPAM</name>
<reference evidence="2 3" key="1">
    <citation type="submission" date="2019-07" db="EMBL/GenBank/DDBJ databases">
        <title>Draft genome assembly of a fouling barnacle, Amphibalanus amphitrite (Darwin, 1854): The first reference genome for Thecostraca.</title>
        <authorList>
            <person name="Kim W."/>
        </authorList>
    </citation>
    <scope>NUCLEOTIDE SEQUENCE [LARGE SCALE GENOMIC DNA]</scope>
    <source>
        <strain evidence="2">SNU_AA5</strain>
        <tissue evidence="2">Soma without cirri and trophi</tissue>
    </source>
</reference>
<evidence type="ECO:0000256" key="1">
    <source>
        <dbReference type="SAM" id="MobiDB-lite"/>
    </source>
</evidence>
<evidence type="ECO:0000313" key="3">
    <source>
        <dbReference type="Proteomes" id="UP000440578"/>
    </source>
</evidence>
<accession>A0A6A4V887</accession>
<feature type="region of interest" description="Disordered" evidence="1">
    <location>
        <begin position="79"/>
        <end position="125"/>
    </location>
</feature>
<dbReference type="EMBL" id="VIIS01002170">
    <property type="protein sequence ID" value="KAF0287754.1"/>
    <property type="molecule type" value="Genomic_DNA"/>
</dbReference>
<organism evidence="2 3">
    <name type="scientific">Amphibalanus amphitrite</name>
    <name type="common">Striped barnacle</name>
    <name type="synonym">Balanus amphitrite</name>
    <dbReference type="NCBI Taxonomy" id="1232801"/>
    <lineage>
        <taxon>Eukaryota</taxon>
        <taxon>Metazoa</taxon>
        <taxon>Ecdysozoa</taxon>
        <taxon>Arthropoda</taxon>
        <taxon>Crustacea</taxon>
        <taxon>Multicrustacea</taxon>
        <taxon>Cirripedia</taxon>
        <taxon>Thoracica</taxon>
        <taxon>Thoracicalcarea</taxon>
        <taxon>Balanomorpha</taxon>
        <taxon>Balanoidea</taxon>
        <taxon>Balanidae</taxon>
        <taxon>Amphibalaninae</taxon>
        <taxon>Amphibalanus</taxon>
    </lineage>
</organism>
<feature type="compositionally biased region" description="Basic and acidic residues" evidence="1">
    <location>
        <begin position="90"/>
        <end position="101"/>
    </location>
</feature>
<feature type="region of interest" description="Disordered" evidence="1">
    <location>
        <begin position="166"/>
        <end position="263"/>
    </location>
</feature>